<dbReference type="InterPro" id="IPR046095">
    <property type="entry name" value="DUF6113"/>
</dbReference>
<evidence type="ECO:0000313" key="3">
    <source>
        <dbReference type="Proteomes" id="UP000638648"/>
    </source>
</evidence>
<dbReference type="EMBL" id="JADBEM010000001">
    <property type="protein sequence ID" value="MBE1611815.1"/>
    <property type="molecule type" value="Genomic_DNA"/>
</dbReference>
<accession>A0A927NBK8</accession>
<sequence>MSALSRAAGYAGFVLLGVVAGASGVVMSRATVDVIGVPLPYGLVLALVVAGLLFGQGRRFLGRRGALTCVLGWVIPVGIALVPRPEGDFLVAGDWYGLGFMLVGVILIAWQLLRRDPEPRR</sequence>
<feature type="transmembrane region" description="Helical" evidence="1">
    <location>
        <begin position="7"/>
        <end position="28"/>
    </location>
</feature>
<protein>
    <submittedName>
        <fullName evidence="2">Uncharacterized protein</fullName>
    </submittedName>
</protein>
<evidence type="ECO:0000256" key="1">
    <source>
        <dbReference type="SAM" id="Phobius"/>
    </source>
</evidence>
<proteinExistence type="predicted"/>
<feature type="transmembrane region" description="Helical" evidence="1">
    <location>
        <begin position="66"/>
        <end position="83"/>
    </location>
</feature>
<organism evidence="2 3">
    <name type="scientific">Actinopolymorpha pittospori</name>
    <dbReference type="NCBI Taxonomy" id="648752"/>
    <lineage>
        <taxon>Bacteria</taxon>
        <taxon>Bacillati</taxon>
        <taxon>Actinomycetota</taxon>
        <taxon>Actinomycetes</taxon>
        <taxon>Propionibacteriales</taxon>
        <taxon>Actinopolymorphaceae</taxon>
        <taxon>Actinopolymorpha</taxon>
    </lineage>
</organism>
<keyword evidence="1" id="KW-1133">Transmembrane helix</keyword>
<comment type="caution">
    <text evidence="2">The sequence shown here is derived from an EMBL/GenBank/DDBJ whole genome shotgun (WGS) entry which is preliminary data.</text>
</comment>
<reference evidence="2" key="1">
    <citation type="submission" date="2020-10" db="EMBL/GenBank/DDBJ databases">
        <title>Sequencing the genomes of 1000 actinobacteria strains.</title>
        <authorList>
            <person name="Klenk H.-P."/>
        </authorList>
    </citation>
    <scope>NUCLEOTIDE SEQUENCE</scope>
    <source>
        <strain evidence="2">DSM 45354</strain>
    </source>
</reference>
<name>A0A927NBK8_9ACTN</name>
<keyword evidence="3" id="KW-1185">Reference proteome</keyword>
<dbReference type="Proteomes" id="UP000638648">
    <property type="component" value="Unassembled WGS sequence"/>
</dbReference>
<dbReference type="Pfam" id="PF19608">
    <property type="entry name" value="DUF6113"/>
    <property type="match status" value="1"/>
</dbReference>
<keyword evidence="1" id="KW-0472">Membrane</keyword>
<dbReference type="RefSeq" id="WP_192754969.1">
    <property type="nucleotide sequence ID" value="NZ_BAABJL010000176.1"/>
</dbReference>
<feature type="transmembrane region" description="Helical" evidence="1">
    <location>
        <begin position="95"/>
        <end position="113"/>
    </location>
</feature>
<gene>
    <name evidence="2" type="ORF">HEB94_008663</name>
</gene>
<dbReference type="AlphaFoldDB" id="A0A927NBK8"/>
<feature type="transmembrane region" description="Helical" evidence="1">
    <location>
        <begin position="34"/>
        <end position="54"/>
    </location>
</feature>
<keyword evidence="1" id="KW-0812">Transmembrane</keyword>
<evidence type="ECO:0000313" key="2">
    <source>
        <dbReference type="EMBL" id="MBE1611815.1"/>
    </source>
</evidence>